<name>B7PZ57_IXOSC</name>
<dbReference type="PaxDb" id="6945-B7PZ57"/>
<organism>
    <name type="scientific">Ixodes scapularis</name>
    <name type="common">Black-legged tick</name>
    <name type="synonym">Deer tick</name>
    <dbReference type="NCBI Taxonomy" id="6945"/>
    <lineage>
        <taxon>Eukaryota</taxon>
        <taxon>Metazoa</taxon>
        <taxon>Ecdysozoa</taxon>
        <taxon>Arthropoda</taxon>
        <taxon>Chelicerata</taxon>
        <taxon>Arachnida</taxon>
        <taxon>Acari</taxon>
        <taxon>Parasitiformes</taxon>
        <taxon>Ixodida</taxon>
        <taxon>Ixodoidea</taxon>
        <taxon>Ixodidae</taxon>
        <taxon>Ixodinae</taxon>
        <taxon>Ixodes</taxon>
    </lineage>
</organism>
<sequence length="94" mass="10756">STEVKSSCHMELEGLTRALLHLEELGLTVEVIVTDRHVQVSAYMKREHPLVQHRFDLWHVSKGIKKKIVALAKSPQHKALGRWLGHHHQTSLLV</sequence>
<evidence type="ECO:0000313" key="1">
    <source>
        <dbReference type="EMBL" id="EEC11879.1"/>
    </source>
</evidence>
<feature type="non-terminal residue" evidence="1">
    <location>
        <position position="94"/>
    </location>
</feature>
<protein>
    <submittedName>
        <fullName evidence="1">Uncharacterized protein</fullName>
    </submittedName>
</protein>
<gene>
    <name evidence="1" type="ORF">IscW_ISCW009223</name>
</gene>
<dbReference type="VEuPathDB" id="VectorBase:ISCW009223"/>
<reference evidence="1" key="1">
    <citation type="submission" date="2008-03" db="EMBL/GenBank/DDBJ databases">
        <title>Annotation of Ixodes scapularis.</title>
        <authorList>
            <consortium name="Ixodes scapularis Genome Project Consortium"/>
            <person name="Caler E."/>
            <person name="Hannick L.I."/>
            <person name="Bidwell S."/>
            <person name="Joardar V."/>
            <person name="Thiagarajan M."/>
            <person name="Amedeo P."/>
            <person name="Galinsky K.J."/>
            <person name="Schobel S."/>
            <person name="Inman J."/>
            <person name="Hostetler J."/>
            <person name="Miller J."/>
            <person name="Hammond M."/>
            <person name="Megy K."/>
            <person name="Lawson D."/>
            <person name="Kodira C."/>
            <person name="Sutton G."/>
            <person name="Meyer J."/>
            <person name="Hill C.A."/>
            <person name="Birren B."/>
            <person name="Nene V."/>
            <person name="Collins F."/>
            <person name="Alarcon-Chaidez F."/>
            <person name="Wikel S."/>
            <person name="Strausberg R."/>
        </authorList>
    </citation>
    <scope>NUCLEOTIDE SEQUENCE [LARGE SCALE GENOMIC DNA]</scope>
    <source>
        <strain evidence="1">Wikel colony</strain>
    </source>
</reference>
<dbReference type="PhylomeDB" id="B7PZ57"/>
<dbReference type="AlphaFoldDB" id="B7PZ57"/>
<proteinExistence type="predicted"/>
<dbReference type="PANTHER" id="PTHR31751">
    <property type="entry name" value="SI:CH211-108C17.2-RELATED-RELATED"/>
    <property type="match status" value="1"/>
</dbReference>
<feature type="non-terminal residue" evidence="1">
    <location>
        <position position="1"/>
    </location>
</feature>
<dbReference type="EMBL" id="DS824475">
    <property type="protein sequence ID" value="EEC11879.1"/>
    <property type="molecule type" value="Genomic_DNA"/>
</dbReference>
<dbReference type="HOGENOM" id="CLU_2405660_0_0_1"/>
<accession>B7PZ57</accession>
<dbReference type="PANTHER" id="PTHR31751:SF42">
    <property type="entry name" value="PROTEIN CBG10204"/>
    <property type="match status" value="1"/>
</dbReference>